<name>A0AAJ7SFZ9_9ACAR</name>
<evidence type="ECO:0000256" key="2">
    <source>
        <dbReference type="ARBA" id="ARBA00022517"/>
    </source>
</evidence>
<keyword evidence="9" id="KW-1185">Reference proteome</keyword>
<evidence type="ECO:0000313" key="10">
    <source>
        <dbReference type="RefSeq" id="XP_028967375.1"/>
    </source>
</evidence>
<dbReference type="InterPro" id="IPR011047">
    <property type="entry name" value="Quinoprotein_ADH-like_sf"/>
</dbReference>
<evidence type="ECO:0000256" key="4">
    <source>
        <dbReference type="ARBA" id="ARBA00022574"/>
    </source>
</evidence>
<keyword evidence="7" id="KW-0539">Nucleus</keyword>
<dbReference type="KEGG" id="goe:100900233"/>
<gene>
    <name evidence="10" type="primary">LOC100900233</name>
</gene>
<keyword evidence="2" id="KW-0690">Ribosome biogenesis</keyword>
<dbReference type="RefSeq" id="XP_028967375.1">
    <property type="nucleotide sequence ID" value="XM_029111542.1"/>
</dbReference>
<organism evidence="9 10">
    <name type="scientific">Galendromus occidentalis</name>
    <name type="common">western predatory mite</name>
    <dbReference type="NCBI Taxonomy" id="34638"/>
    <lineage>
        <taxon>Eukaryota</taxon>
        <taxon>Metazoa</taxon>
        <taxon>Ecdysozoa</taxon>
        <taxon>Arthropoda</taxon>
        <taxon>Chelicerata</taxon>
        <taxon>Arachnida</taxon>
        <taxon>Acari</taxon>
        <taxon>Parasitiformes</taxon>
        <taxon>Mesostigmata</taxon>
        <taxon>Gamasina</taxon>
        <taxon>Phytoseioidea</taxon>
        <taxon>Phytoseiidae</taxon>
        <taxon>Typhlodrominae</taxon>
        <taxon>Galendromus</taxon>
    </lineage>
</organism>
<dbReference type="GO" id="GO:2000234">
    <property type="term" value="P:positive regulation of rRNA processing"/>
    <property type="evidence" value="ECO:0007669"/>
    <property type="project" value="TreeGrafter"/>
</dbReference>
<dbReference type="GO" id="GO:0032040">
    <property type="term" value="C:small-subunit processome"/>
    <property type="evidence" value="ECO:0007669"/>
    <property type="project" value="InterPro"/>
</dbReference>
<comment type="subcellular location">
    <subcellularLocation>
        <location evidence="1">Nucleus</location>
        <location evidence="1">Nucleolus</location>
    </subcellularLocation>
</comment>
<dbReference type="InterPro" id="IPR036322">
    <property type="entry name" value="WD40_repeat_dom_sf"/>
</dbReference>
<dbReference type="SUPFAM" id="SSF50998">
    <property type="entry name" value="Quinoprotein alcohol dehydrogenase-like"/>
    <property type="match status" value="1"/>
</dbReference>
<sequence>MQLRSKVRQADDVVCTGRCGVALCDKRPHISYDASTIFVPSGSIIRQFSLTSGEPLKTLRFHQSFVVAITPYAGNRVQCLSCSVDGRLFRWDSLDCSVISEHRLVQADLKVQVFVASRQSPFIAYVTHTKIDGKAQNTLYIRNLEDLAEAPREISNSCSTDSSLYAFAAQSDLMAWTEQGHVAIIHCSSPGVVRNSRCSSKPTCLAVHPTNEILAVGDIHGAIYVHTAPFNQAAMKLHWHTLAVGDLHLSSNFLYSVGSEGVLVRWNIENEDRQYLPRLGLPMKFISVAENEKYVVCSHCDNTLTVVVAPNTVHRVLQGLIQRSFSGDSPSELGLLYEPSRGHLVVSGRPGQLQFYDLEQDRQVRVVDVTGENFATDFKLHYQMMKGINSEIILADFSPDGKYLATVEFRTTLSSTSKLKFWKWQDESGEFALNTNVLMPHLKHRLRACKIGYSDGRYFCVTSADRTFKLWTIVQGEPARFTHFSGDQIFWQSVEERDFRRYPCDKIALSEDHTILAVSFGHMITLWQIQNGDSLRYLGELCVQGDKSCITSLEFCRASHSNILLVANHKSVSAWDVFSLDRIWTSPTLIKQLIVDPQSENVAAIQIKPSRSVVVFHPEHGIEAPIAEISTSQEDQIRCGLFVPQKLRRGKCSEVPWQSASSLLVMGRKDKLFHFVLKKYEDTTEDELSHDVVESAMNTASLVTPFGSHLISMTDRRKDAHRRSLKSNGHLEGSRFIEQILQTPTHVMPSAALLVEGLLSSFLGHDVSDETSDLMEIDGVTRAEPALDDDSGTDDAHDDVIKKSKIVTEDVAETDLVEKLRNGVKLEKVKLPKLKDYEWIRL</sequence>
<protein>
    <submittedName>
        <fullName evidence="10">WD repeat-containing protein 75</fullName>
    </submittedName>
</protein>
<dbReference type="PANTHER" id="PTHR44215">
    <property type="entry name" value="WD REPEAT-CONTAINING PROTEIN 75"/>
    <property type="match status" value="1"/>
</dbReference>
<dbReference type="SMART" id="SM00320">
    <property type="entry name" value="WD40"/>
    <property type="match status" value="7"/>
</dbReference>
<keyword evidence="5" id="KW-0677">Repeat</keyword>
<dbReference type="InterPro" id="IPR015943">
    <property type="entry name" value="WD40/YVTN_repeat-like_dom_sf"/>
</dbReference>
<dbReference type="GO" id="GO:0003723">
    <property type="term" value="F:RNA binding"/>
    <property type="evidence" value="ECO:0007669"/>
    <property type="project" value="InterPro"/>
</dbReference>
<dbReference type="Pfam" id="PF23769">
    <property type="entry name" value="Beta-prop_WDR75_2nd"/>
    <property type="match status" value="1"/>
</dbReference>
<evidence type="ECO:0000256" key="5">
    <source>
        <dbReference type="ARBA" id="ARBA00022737"/>
    </source>
</evidence>
<dbReference type="InterPro" id="IPR053826">
    <property type="entry name" value="WDR75"/>
</dbReference>
<proteinExistence type="predicted"/>
<dbReference type="SUPFAM" id="SSF50978">
    <property type="entry name" value="WD40 repeat-like"/>
    <property type="match status" value="1"/>
</dbReference>
<evidence type="ECO:0000256" key="7">
    <source>
        <dbReference type="ARBA" id="ARBA00023242"/>
    </source>
</evidence>
<dbReference type="InterPro" id="IPR057644">
    <property type="entry name" value="Beta-prop_WDR75_2nd"/>
</dbReference>
<evidence type="ECO:0000256" key="3">
    <source>
        <dbReference type="ARBA" id="ARBA00022552"/>
    </source>
</evidence>
<dbReference type="GO" id="GO:0006364">
    <property type="term" value="P:rRNA processing"/>
    <property type="evidence" value="ECO:0007669"/>
    <property type="project" value="UniProtKB-KW"/>
</dbReference>
<dbReference type="PANTHER" id="PTHR44215:SF1">
    <property type="entry name" value="WD REPEAT-CONTAINING PROTEIN 75"/>
    <property type="match status" value="1"/>
</dbReference>
<feature type="domain" description="WD repeat-containing protein 75 second beta-propeller" evidence="8">
    <location>
        <begin position="337"/>
        <end position="666"/>
    </location>
</feature>
<keyword evidence="6" id="KW-0804">Transcription</keyword>
<evidence type="ECO:0000256" key="1">
    <source>
        <dbReference type="ARBA" id="ARBA00004604"/>
    </source>
</evidence>
<accession>A0AAJ7SFZ9</accession>
<dbReference type="Proteomes" id="UP000694867">
    <property type="component" value="Unplaced"/>
</dbReference>
<reference evidence="10" key="1">
    <citation type="submission" date="2025-08" db="UniProtKB">
        <authorList>
            <consortium name="RefSeq"/>
        </authorList>
    </citation>
    <scope>IDENTIFICATION</scope>
</reference>
<evidence type="ECO:0000256" key="6">
    <source>
        <dbReference type="ARBA" id="ARBA00023163"/>
    </source>
</evidence>
<dbReference type="InterPro" id="IPR001680">
    <property type="entry name" value="WD40_rpt"/>
</dbReference>
<evidence type="ECO:0000313" key="9">
    <source>
        <dbReference type="Proteomes" id="UP000694867"/>
    </source>
</evidence>
<keyword evidence="3" id="KW-0698">rRNA processing</keyword>
<keyword evidence="4" id="KW-0853">WD repeat</keyword>
<dbReference type="GO" id="GO:0045943">
    <property type="term" value="P:positive regulation of transcription by RNA polymerase I"/>
    <property type="evidence" value="ECO:0007669"/>
    <property type="project" value="InterPro"/>
</dbReference>
<dbReference type="AlphaFoldDB" id="A0AAJ7SFZ9"/>
<dbReference type="Gene3D" id="2.130.10.10">
    <property type="entry name" value="YVTN repeat-like/Quinoprotein amine dehydrogenase"/>
    <property type="match status" value="3"/>
</dbReference>
<dbReference type="GeneID" id="100900233"/>
<evidence type="ECO:0000259" key="8">
    <source>
        <dbReference type="Pfam" id="PF23769"/>
    </source>
</evidence>
<dbReference type="Pfam" id="PF23869">
    <property type="entry name" value="Beta-prop_WDR75_1st"/>
    <property type="match status" value="1"/>
</dbReference>